<dbReference type="EMBL" id="BMOL01000028">
    <property type="protein sequence ID" value="GGL93641.1"/>
    <property type="molecule type" value="Genomic_DNA"/>
</dbReference>
<evidence type="ECO:0008006" key="3">
    <source>
        <dbReference type="Google" id="ProtNLM"/>
    </source>
</evidence>
<dbReference type="RefSeq" id="WP_188974182.1">
    <property type="nucleotide sequence ID" value="NZ_BMOL01000028.1"/>
</dbReference>
<evidence type="ECO:0000313" key="2">
    <source>
        <dbReference type="Proteomes" id="UP000639973"/>
    </source>
</evidence>
<name>A0ABQ2GF96_9DEIO</name>
<protein>
    <recommendedName>
        <fullName evidence="3">HNH endonuclease</fullName>
    </recommendedName>
</protein>
<accession>A0ABQ2GF96</accession>
<evidence type="ECO:0000313" key="1">
    <source>
        <dbReference type="EMBL" id="GGL93641.1"/>
    </source>
</evidence>
<proteinExistence type="predicted"/>
<sequence>MRERKGDWKIRDKATGKARSLHRVLAEQLPAWLLAPGAIVHHRDGTNNDPGNLLVLPNQRSHAHIESHLRSANHGMPSLFPELFRDVTEDRRGMLFEGVIP</sequence>
<organism evidence="1 2">
    <name type="scientific">Deinococcus aerolatus</name>
    <dbReference type="NCBI Taxonomy" id="522487"/>
    <lineage>
        <taxon>Bacteria</taxon>
        <taxon>Thermotogati</taxon>
        <taxon>Deinococcota</taxon>
        <taxon>Deinococci</taxon>
        <taxon>Deinococcales</taxon>
        <taxon>Deinococcaceae</taxon>
        <taxon>Deinococcus</taxon>
    </lineage>
</organism>
<keyword evidence="2" id="KW-1185">Reference proteome</keyword>
<comment type="caution">
    <text evidence="1">The sequence shown here is derived from an EMBL/GenBank/DDBJ whole genome shotgun (WGS) entry which is preliminary data.</text>
</comment>
<dbReference type="Proteomes" id="UP000639973">
    <property type="component" value="Unassembled WGS sequence"/>
</dbReference>
<gene>
    <name evidence="1" type="ORF">GCM10010840_34520</name>
</gene>
<reference evidence="2" key="1">
    <citation type="journal article" date="2019" name="Int. J. Syst. Evol. Microbiol.">
        <title>The Global Catalogue of Microorganisms (GCM) 10K type strain sequencing project: providing services to taxonomists for standard genome sequencing and annotation.</title>
        <authorList>
            <consortium name="The Broad Institute Genomics Platform"/>
            <consortium name="The Broad Institute Genome Sequencing Center for Infectious Disease"/>
            <person name="Wu L."/>
            <person name="Ma J."/>
        </authorList>
    </citation>
    <scope>NUCLEOTIDE SEQUENCE [LARGE SCALE GENOMIC DNA]</scope>
    <source>
        <strain evidence="2">JCM 15442</strain>
    </source>
</reference>